<reference evidence="2 3" key="1">
    <citation type="submission" date="2019-07" db="EMBL/GenBank/DDBJ databases">
        <title>Whole genome shotgun sequence of Pseudonocardia asaccharolytica NBRC 16224.</title>
        <authorList>
            <person name="Hosoyama A."/>
            <person name="Uohara A."/>
            <person name="Ohji S."/>
            <person name="Ichikawa N."/>
        </authorList>
    </citation>
    <scope>NUCLEOTIDE SEQUENCE [LARGE SCALE GENOMIC DNA]</scope>
    <source>
        <strain evidence="2 3">NBRC 16224</strain>
    </source>
</reference>
<proteinExistence type="predicted"/>
<accession>A0A511CWQ1</accession>
<comment type="caution">
    <text evidence="2">The sequence shown here is derived from an EMBL/GenBank/DDBJ whole genome shotgun (WGS) entry which is preliminary data.</text>
</comment>
<evidence type="ECO:0000256" key="1">
    <source>
        <dbReference type="SAM" id="MobiDB-lite"/>
    </source>
</evidence>
<gene>
    <name evidence="2" type="ORF">PA7_05100</name>
</gene>
<feature type="compositionally biased region" description="Basic and acidic residues" evidence="1">
    <location>
        <begin position="1"/>
        <end position="11"/>
    </location>
</feature>
<name>A0A511CWQ1_9PSEU</name>
<feature type="region of interest" description="Disordered" evidence="1">
    <location>
        <begin position="1"/>
        <end position="25"/>
    </location>
</feature>
<dbReference type="AlphaFoldDB" id="A0A511CWQ1"/>
<sequence>MLVRSDQRRSTVGEGEAEPGRSRIALGVAEPRREIHVGERPQQRALAAGAAEHQTLAVGEPRAIVVAPGAPRDIAICSRPESRARSLILQTSVARLVAFSLLM</sequence>
<dbReference type="Proteomes" id="UP000321328">
    <property type="component" value="Unassembled WGS sequence"/>
</dbReference>
<organism evidence="2 3">
    <name type="scientific">Pseudonocardia asaccharolytica DSM 44247 = NBRC 16224</name>
    <dbReference type="NCBI Taxonomy" id="1123024"/>
    <lineage>
        <taxon>Bacteria</taxon>
        <taxon>Bacillati</taxon>
        <taxon>Actinomycetota</taxon>
        <taxon>Actinomycetes</taxon>
        <taxon>Pseudonocardiales</taxon>
        <taxon>Pseudonocardiaceae</taxon>
        <taxon>Pseudonocardia</taxon>
    </lineage>
</organism>
<evidence type="ECO:0000313" key="3">
    <source>
        <dbReference type="Proteomes" id="UP000321328"/>
    </source>
</evidence>
<evidence type="ECO:0000313" key="2">
    <source>
        <dbReference type="EMBL" id="GEL16673.1"/>
    </source>
</evidence>
<keyword evidence="3" id="KW-1185">Reference proteome</keyword>
<dbReference type="EMBL" id="BJVI01000003">
    <property type="protein sequence ID" value="GEL16673.1"/>
    <property type="molecule type" value="Genomic_DNA"/>
</dbReference>
<protein>
    <submittedName>
        <fullName evidence="2">Uncharacterized protein</fullName>
    </submittedName>
</protein>